<dbReference type="InterPro" id="IPR036812">
    <property type="entry name" value="NAD(P)_OxRdtase_dom_sf"/>
</dbReference>
<dbReference type="Pfam" id="PF00248">
    <property type="entry name" value="Aldo_ket_red"/>
    <property type="match status" value="1"/>
</dbReference>
<dbReference type="InterPro" id="IPR020471">
    <property type="entry name" value="AKR"/>
</dbReference>
<keyword evidence="3" id="KW-1185">Reference proteome</keyword>
<feature type="domain" description="NADP-dependent oxidoreductase" evidence="1">
    <location>
        <begin position="12"/>
        <end position="267"/>
    </location>
</feature>
<dbReference type="CDD" id="cd19071">
    <property type="entry name" value="AKR_AKR1-5-like"/>
    <property type="match status" value="1"/>
</dbReference>
<dbReference type="PANTHER" id="PTHR43827">
    <property type="entry name" value="2,5-DIKETO-D-GLUCONIC ACID REDUCTASE"/>
    <property type="match status" value="1"/>
</dbReference>
<organism evidence="2 3">
    <name type="scientific">Endozoicomonas lisbonensis</name>
    <dbReference type="NCBI Taxonomy" id="3120522"/>
    <lineage>
        <taxon>Bacteria</taxon>
        <taxon>Pseudomonadati</taxon>
        <taxon>Pseudomonadota</taxon>
        <taxon>Gammaproteobacteria</taxon>
        <taxon>Oceanospirillales</taxon>
        <taxon>Endozoicomonadaceae</taxon>
        <taxon>Endozoicomonas</taxon>
    </lineage>
</organism>
<dbReference type="PROSITE" id="PS00062">
    <property type="entry name" value="ALDOKETO_REDUCTASE_2"/>
    <property type="match status" value="1"/>
</dbReference>
<dbReference type="InterPro" id="IPR018170">
    <property type="entry name" value="Aldo/ket_reductase_CS"/>
</dbReference>
<dbReference type="EMBL" id="JBEWTB010000002">
    <property type="protein sequence ID" value="MET4755534.1"/>
    <property type="molecule type" value="Genomic_DNA"/>
</dbReference>
<dbReference type="InterPro" id="IPR023210">
    <property type="entry name" value="NADP_OxRdtase_dom"/>
</dbReference>
<dbReference type="Proteomes" id="UP001549366">
    <property type="component" value="Unassembled WGS sequence"/>
</dbReference>
<dbReference type="PANTHER" id="PTHR43827:SF8">
    <property type="entry name" value="ALDO_KETO REDUCTASE FAMILY PROTEIN"/>
    <property type="match status" value="1"/>
</dbReference>
<dbReference type="RefSeq" id="WP_354009951.1">
    <property type="nucleotide sequence ID" value="NZ_JBEWTA010000001.1"/>
</dbReference>
<reference evidence="2 3" key="1">
    <citation type="submission" date="2024-06" db="EMBL/GenBank/DDBJ databases">
        <title>Genomic Encyclopedia of Type Strains, Phase V (KMG-V): Genome sequencing to study the core and pangenomes of soil and plant-associated prokaryotes.</title>
        <authorList>
            <person name="Whitman W."/>
        </authorList>
    </citation>
    <scope>NUCLEOTIDE SEQUENCE [LARGE SCALE GENOMIC DNA]</scope>
    <source>
        <strain evidence="2 3">NE40</strain>
    </source>
</reference>
<dbReference type="Gene3D" id="3.20.20.100">
    <property type="entry name" value="NADP-dependent oxidoreductase domain"/>
    <property type="match status" value="1"/>
</dbReference>
<gene>
    <name evidence="2" type="ORF">V5J35_000726</name>
</gene>
<dbReference type="PRINTS" id="PR00069">
    <property type="entry name" value="ALDKETRDTASE"/>
</dbReference>
<evidence type="ECO:0000313" key="2">
    <source>
        <dbReference type="EMBL" id="MET4755534.1"/>
    </source>
</evidence>
<evidence type="ECO:0000313" key="3">
    <source>
        <dbReference type="Proteomes" id="UP001549366"/>
    </source>
</evidence>
<dbReference type="SUPFAM" id="SSF51430">
    <property type="entry name" value="NAD(P)-linked oxidoreductase"/>
    <property type="match status" value="1"/>
</dbReference>
<name>A0ABV2SEJ7_9GAMM</name>
<accession>A0ABV2SEJ7</accession>
<sequence length="271" mass="30106">MKTTPKWIYGTAWKEQATKDLVLKALESGFRAIDTANQRKHYFEAAVGDALTAASIDRRDLFLQSKFTFLPGQDDRLPYKPDASVREQVEQSFASSLQHLRTDYLDALLLHGPMFSEGLCNDDLEAWSAMEAIYHSGKVKAIGVSNFSASQLEDLNHHSATRPAWVQNRCFAVTGWDRDVRQVCQRHGIGYQGFSLLTANPAVGQQPAFQAIVAKTGLTPAQVIFQSAKRMKILPLTGTSSPGHMYEDLACIRVTLTEDDVTTVENILLSK</sequence>
<comment type="caution">
    <text evidence="2">The sequence shown here is derived from an EMBL/GenBank/DDBJ whole genome shotgun (WGS) entry which is preliminary data.</text>
</comment>
<evidence type="ECO:0000259" key="1">
    <source>
        <dbReference type="Pfam" id="PF00248"/>
    </source>
</evidence>
<protein>
    <submittedName>
        <fullName evidence="2">Diketogulonate reductase-like aldo/keto reductase</fullName>
    </submittedName>
</protein>
<proteinExistence type="predicted"/>